<reference evidence="2" key="2">
    <citation type="submission" date="2013-12" db="EMBL/GenBank/DDBJ databases">
        <title>Evolution of pathogenesis and genome organization in the Tremellales.</title>
        <authorList>
            <person name="Cuomo C."/>
            <person name="Litvintseva A."/>
            <person name="Heitman J."/>
            <person name="Chen Y."/>
            <person name="Sun S."/>
            <person name="Springer D."/>
            <person name="Dromer F."/>
            <person name="Young S."/>
            <person name="Zeng Q."/>
            <person name="Chapman S."/>
            <person name="Gujja S."/>
            <person name="Saif S."/>
            <person name="Birren B."/>
        </authorList>
    </citation>
    <scope>NUCLEOTIDE SEQUENCE [LARGE SCALE GENOMIC DNA]</scope>
    <source>
        <strain evidence="2">CBS 10435</strain>
    </source>
</reference>
<proteinExistence type="predicted"/>
<gene>
    <name evidence="1" type="ORF">L486_07594</name>
</gene>
<dbReference type="PANTHER" id="PTHR33050">
    <property type="entry name" value="REVERSE TRANSCRIPTASE DOMAIN-CONTAINING PROTEIN"/>
    <property type="match status" value="1"/>
</dbReference>
<dbReference type="STRING" id="1331196.A0A1B9IGX6"/>
<dbReference type="AlphaFoldDB" id="A0A1B9IGX6"/>
<dbReference type="EMBL" id="KI669468">
    <property type="protein sequence ID" value="OCF54938.1"/>
    <property type="molecule type" value="Genomic_DNA"/>
</dbReference>
<evidence type="ECO:0000313" key="1">
    <source>
        <dbReference type="EMBL" id="OCF54938.1"/>
    </source>
</evidence>
<keyword evidence="2" id="KW-1185">Reference proteome</keyword>
<reference evidence="1 2" key="1">
    <citation type="submission" date="2013-07" db="EMBL/GenBank/DDBJ databases">
        <title>The Genome Sequence of Kwoniella mangroviensis CBS10435.</title>
        <authorList>
            <consortium name="The Broad Institute Genome Sequencing Platform"/>
            <person name="Cuomo C."/>
            <person name="Litvintseva A."/>
            <person name="Chen Y."/>
            <person name="Heitman J."/>
            <person name="Sun S."/>
            <person name="Springer D."/>
            <person name="Dromer F."/>
            <person name="Young S.K."/>
            <person name="Zeng Q."/>
            <person name="Gargeya S."/>
            <person name="Fitzgerald M."/>
            <person name="Abouelleil A."/>
            <person name="Alvarado L."/>
            <person name="Berlin A.M."/>
            <person name="Chapman S.B."/>
            <person name="Dewar J."/>
            <person name="Goldberg J."/>
            <person name="Griggs A."/>
            <person name="Gujja S."/>
            <person name="Hansen M."/>
            <person name="Howarth C."/>
            <person name="Imamovic A."/>
            <person name="Larimer J."/>
            <person name="McCowan C."/>
            <person name="Murphy C."/>
            <person name="Pearson M."/>
            <person name="Priest M."/>
            <person name="Roberts A."/>
            <person name="Saif S."/>
            <person name="Shea T."/>
            <person name="Sykes S."/>
            <person name="Wortman J."/>
            <person name="Nusbaum C."/>
            <person name="Birren B."/>
        </authorList>
    </citation>
    <scope>NUCLEOTIDE SEQUENCE [LARGE SCALE GENOMIC DNA]</scope>
    <source>
        <strain evidence="1 2">CBS 10435</strain>
    </source>
</reference>
<dbReference type="Proteomes" id="UP000092583">
    <property type="component" value="Unassembled WGS sequence"/>
</dbReference>
<sequence>MTKLSSTISYKLIRQWDHFLRHLSPVARYEIWSDASGKGYGGHLGPQSKPLDVWQDKHQLLSGGKGSTEYIEAQALLLSLEKWGKGLKGKKVWCYIDNYQVYQILRRKYDPIDILRPGLGLGLGWKRKVYFTSNNTGNSMWLSSTFIGDLTSTNYEQSSSTYQNRNRGSSTNKARCPKVTQTFEEIDELINRYGITIKARWVWGKDNLLADKLSRLVDVNGNENGKGKGNLTPHVLSLLEAATTTTTKITAEGEMDMIGGNSKDETRLT</sequence>
<dbReference type="OrthoDB" id="2564667at2759"/>
<protein>
    <submittedName>
        <fullName evidence="1">Uncharacterized protein</fullName>
    </submittedName>
</protein>
<evidence type="ECO:0000313" key="2">
    <source>
        <dbReference type="Proteomes" id="UP000092583"/>
    </source>
</evidence>
<organism evidence="1 2">
    <name type="scientific">Kwoniella mangroviensis CBS 10435</name>
    <dbReference type="NCBI Taxonomy" id="1331196"/>
    <lineage>
        <taxon>Eukaryota</taxon>
        <taxon>Fungi</taxon>
        <taxon>Dikarya</taxon>
        <taxon>Basidiomycota</taxon>
        <taxon>Agaricomycotina</taxon>
        <taxon>Tremellomycetes</taxon>
        <taxon>Tremellales</taxon>
        <taxon>Cryptococcaceae</taxon>
        <taxon>Kwoniella</taxon>
    </lineage>
</organism>
<dbReference type="PANTHER" id="PTHR33050:SF8">
    <property type="entry name" value="REVERSE TRANSCRIPTASE DOMAIN-CONTAINING PROTEIN"/>
    <property type="match status" value="1"/>
</dbReference>
<accession>A0A1B9IGX6</accession>
<name>A0A1B9IGX6_9TREE</name>
<dbReference type="InterPro" id="IPR052055">
    <property type="entry name" value="Hepadnavirus_pol/RT"/>
</dbReference>